<dbReference type="Pfam" id="PF00582">
    <property type="entry name" value="Usp"/>
    <property type="match status" value="1"/>
</dbReference>
<protein>
    <submittedName>
        <fullName evidence="3">Universal stress protein</fullName>
    </submittedName>
</protein>
<sequence>MKTILYATDYSENSEAALKYAYALCKHLKTRLVLTHVYDVPTVLGTQLTEPFPSLSKDARRHEREKLQGFFKKHLGKVSDKMKLHFEPVEHMSVIRGIISKATEWHAYLIFVGMKGEGRLQEIIMGSTTKALIEKAPCPVLAIPENTNYMPLRTIVYATDFEEEDVYAIRKLTEMVDVFQTEIKVIHIITEKEYEGETQMEWFKEMLQNKVNYEKIEFKLLFSDDIFEALRMYLEDVGAELMVMLEREKRGLLKKWFHRDLVKRMESYGKVPLMSFREGNHQLFYFSAAL</sequence>
<dbReference type="SUPFAM" id="SSF52402">
    <property type="entry name" value="Adenine nucleotide alpha hydrolases-like"/>
    <property type="match status" value="2"/>
</dbReference>
<dbReference type="PANTHER" id="PTHR46268">
    <property type="entry name" value="STRESS RESPONSE PROTEIN NHAX"/>
    <property type="match status" value="1"/>
</dbReference>
<comment type="similarity">
    <text evidence="1">Belongs to the universal stress protein A family.</text>
</comment>
<dbReference type="InterPro" id="IPR014729">
    <property type="entry name" value="Rossmann-like_a/b/a_fold"/>
</dbReference>
<dbReference type="Gene3D" id="3.40.50.620">
    <property type="entry name" value="HUPs"/>
    <property type="match status" value="2"/>
</dbReference>
<evidence type="ECO:0000313" key="4">
    <source>
        <dbReference type="Proteomes" id="UP000276603"/>
    </source>
</evidence>
<dbReference type="PANTHER" id="PTHR46268:SF6">
    <property type="entry name" value="UNIVERSAL STRESS PROTEIN UP12"/>
    <property type="match status" value="1"/>
</dbReference>
<dbReference type="AlphaFoldDB" id="A0A3B0C787"/>
<dbReference type="InterPro" id="IPR006016">
    <property type="entry name" value="UspA"/>
</dbReference>
<feature type="domain" description="UspA" evidence="2">
    <location>
        <begin position="1"/>
        <end position="144"/>
    </location>
</feature>
<comment type="caution">
    <text evidence="3">The sequence shown here is derived from an EMBL/GenBank/DDBJ whole genome shotgun (WGS) entry which is preliminary data.</text>
</comment>
<dbReference type="CDD" id="cd00293">
    <property type="entry name" value="USP-like"/>
    <property type="match status" value="1"/>
</dbReference>
<organism evidence="3 4">
    <name type="scientific">Ulvibacterium marinum</name>
    <dbReference type="NCBI Taxonomy" id="2419782"/>
    <lineage>
        <taxon>Bacteria</taxon>
        <taxon>Pseudomonadati</taxon>
        <taxon>Bacteroidota</taxon>
        <taxon>Flavobacteriia</taxon>
        <taxon>Flavobacteriales</taxon>
        <taxon>Flavobacteriaceae</taxon>
        <taxon>Ulvibacterium</taxon>
    </lineage>
</organism>
<accession>A0A3B0C787</accession>
<gene>
    <name evidence="3" type="ORF">D7Z94_18365</name>
</gene>
<evidence type="ECO:0000259" key="2">
    <source>
        <dbReference type="Pfam" id="PF00582"/>
    </source>
</evidence>
<proteinExistence type="inferred from homology"/>
<dbReference type="Proteomes" id="UP000276603">
    <property type="component" value="Unassembled WGS sequence"/>
</dbReference>
<evidence type="ECO:0000256" key="1">
    <source>
        <dbReference type="ARBA" id="ARBA00008791"/>
    </source>
</evidence>
<dbReference type="RefSeq" id="WP_120713008.1">
    <property type="nucleotide sequence ID" value="NZ_RBCJ01000003.1"/>
</dbReference>
<evidence type="ECO:0000313" key="3">
    <source>
        <dbReference type="EMBL" id="RKN80199.1"/>
    </source>
</evidence>
<reference evidence="3 4" key="1">
    <citation type="submission" date="2018-10" db="EMBL/GenBank/DDBJ databases">
        <title>Ulvibacterium marinum gen. nov., sp. nov., a novel marine bacterium of the family Flavobacteriaceae, isolated from a culture of the green alga Ulva prolifera.</title>
        <authorList>
            <person name="Zhang Z."/>
        </authorList>
    </citation>
    <scope>NUCLEOTIDE SEQUENCE [LARGE SCALE GENOMIC DNA]</scope>
    <source>
        <strain evidence="3 4">CCMM003</strain>
    </source>
</reference>
<keyword evidence="4" id="KW-1185">Reference proteome</keyword>
<dbReference type="OrthoDB" id="9788959at2"/>
<dbReference type="InterPro" id="IPR006015">
    <property type="entry name" value="Universal_stress_UspA"/>
</dbReference>
<name>A0A3B0C787_9FLAO</name>
<dbReference type="PRINTS" id="PR01438">
    <property type="entry name" value="UNVRSLSTRESS"/>
</dbReference>
<dbReference type="EMBL" id="RBCJ01000003">
    <property type="protein sequence ID" value="RKN80199.1"/>
    <property type="molecule type" value="Genomic_DNA"/>
</dbReference>